<dbReference type="GeneID" id="107478283"/>
<keyword evidence="15" id="KW-0325">Glycoprotein</keyword>
<dbReference type="InterPro" id="IPR000719">
    <property type="entry name" value="Prot_kinase_dom"/>
</dbReference>
<keyword evidence="4 19" id="KW-0245">EGF-like domain</keyword>
<comment type="catalytic activity">
    <reaction evidence="17 18">
        <text>L-seryl-[protein] + ATP = O-phospho-L-seryl-[protein] + ADP + H(+)</text>
        <dbReference type="Rhea" id="RHEA:17989"/>
        <dbReference type="Rhea" id="RHEA-COMP:9863"/>
        <dbReference type="Rhea" id="RHEA-COMP:11604"/>
        <dbReference type="ChEBI" id="CHEBI:15378"/>
        <dbReference type="ChEBI" id="CHEBI:29999"/>
        <dbReference type="ChEBI" id="CHEBI:30616"/>
        <dbReference type="ChEBI" id="CHEBI:83421"/>
        <dbReference type="ChEBI" id="CHEBI:456216"/>
        <dbReference type="EC" id="2.7.11.1"/>
    </reaction>
</comment>
<dbReference type="AlphaFoldDB" id="A0A9C6THG3"/>
<evidence type="ECO:0000256" key="14">
    <source>
        <dbReference type="ARBA" id="ARBA00023170"/>
    </source>
</evidence>
<dbReference type="GO" id="GO:0048544">
    <property type="term" value="P:recognition of pollen"/>
    <property type="evidence" value="ECO:0007669"/>
    <property type="project" value="InterPro"/>
</dbReference>
<dbReference type="PROSITE" id="PS50011">
    <property type="entry name" value="PROTEIN_KINASE_DOM"/>
    <property type="match status" value="1"/>
</dbReference>
<keyword evidence="14" id="KW-0675">Receptor</keyword>
<evidence type="ECO:0000256" key="17">
    <source>
        <dbReference type="ARBA" id="ARBA00048679"/>
    </source>
</evidence>
<dbReference type="Pfam" id="PF01453">
    <property type="entry name" value="B_lectin"/>
    <property type="match status" value="1"/>
</dbReference>
<dbReference type="PROSITE" id="PS50948">
    <property type="entry name" value="PAN"/>
    <property type="match status" value="1"/>
</dbReference>
<protein>
    <recommendedName>
        <fullName evidence="18">Receptor-like serine/threonine-protein kinase</fullName>
        <ecNumber evidence="18">2.7.11.1</ecNumber>
    </recommendedName>
</protein>
<dbReference type="Pfam" id="PF07714">
    <property type="entry name" value="PK_Tyr_Ser-Thr"/>
    <property type="match status" value="1"/>
</dbReference>
<dbReference type="PROSITE" id="PS50927">
    <property type="entry name" value="BULB_LECTIN"/>
    <property type="match status" value="1"/>
</dbReference>
<dbReference type="EC" id="2.7.11.1" evidence="18"/>
<evidence type="ECO:0000313" key="24">
    <source>
        <dbReference type="Proteomes" id="UP000515211"/>
    </source>
</evidence>
<dbReference type="InterPro" id="IPR036426">
    <property type="entry name" value="Bulb-type_lectin_dom_sf"/>
</dbReference>
<sequence>MNTSIITPNLCLGDGKTIVSKDKGTFELGFFTKSNKRYLGIWYANITIQTIVWVANGANPINDYSPVTPPILELKSNGSLVLTHKNVLVWQTISSSPATAVRNPVAELLDSGNLVIREDNDTNPQRYLWQSFDYPSNTMLAGMKLGWDIRRNFNRKITAWKTDDNPAPGDFSWSVMRYNYPEVYMTKRRRKMYRIGPWNGMRFSGMPELRSNPIFNFNFVSTAEEVYYTWTLKDPSLTTIAVLNQSAGGRPRYVWSEADESWRTYSTLPGDYCDTYGLCGPNGYCSITASPVCECLEGFKPKFPKKWNSMDWSQGCERNHSIRCTSNGTNEDGDGFVLLQGLKVPDTEYTLVYKDIDLNKCRAMCLENCSCMAYTNSDIRGGGQGCVMWFHDLIDIKLFPDGGQELYVRLRASDLGAEHTQKRMKIIVGTTIAAALISVTTYSAYRFRKKIAGKIIHFTQVFKNACFNSIYNLTNDISAFSEFPPIVDVKGFVSLVLTLALCSLADEKSSKIEDNYESYVDDLDLPLLNYSTIMVASNNFSVKNKIGEGGFGPVYLGKLANEQEVAIKRLSKSSIQGFSEFINEVKLIAKLQHRNLVKLIGCCIQGQEKMLVYEYMTNGSLDYFIFDHSKGKLLNWQKRNHIIGGIARGLMYLHQDSRLRIVHRDLKASNILLDHNLNSKISDFGMARLFRGEQNEESTNKIVGTFGYMAPEYVLDGLFSVKSDVYSFGVLLLEIISGKKNRRSHAKQSSLNLIDHTWALWKMGNAFQIIDPNIEDSCIESEVLRFIHIALLCVQHCPEDRPNMTSVVLMLSSEMELDQPKEPGFFTRRKNVEANSCTSYPSSNNEISITLLTGR</sequence>
<evidence type="ECO:0000259" key="21">
    <source>
        <dbReference type="PROSITE" id="PS50026"/>
    </source>
</evidence>
<dbReference type="RefSeq" id="XP_052114172.1">
    <property type="nucleotide sequence ID" value="XM_052258212.1"/>
</dbReference>
<keyword evidence="11" id="KW-1133">Transmembrane helix</keyword>
<dbReference type="InterPro" id="IPR000858">
    <property type="entry name" value="S_locus_glycoprot_dom"/>
</dbReference>
<dbReference type="Pfam" id="PF08276">
    <property type="entry name" value="PAN_2"/>
    <property type="match status" value="1"/>
</dbReference>
<dbReference type="GO" id="GO:0005886">
    <property type="term" value="C:plasma membrane"/>
    <property type="evidence" value="ECO:0007669"/>
    <property type="project" value="UniProtKB-SubCell"/>
</dbReference>
<dbReference type="InterPro" id="IPR001480">
    <property type="entry name" value="Bulb-type_lectin_dom"/>
</dbReference>
<keyword evidence="6" id="KW-0812">Transmembrane</keyword>
<feature type="domain" description="Protein kinase" evidence="20">
    <location>
        <begin position="540"/>
        <end position="825"/>
    </location>
</feature>
<dbReference type="CDD" id="cd14066">
    <property type="entry name" value="STKc_IRAK"/>
    <property type="match status" value="1"/>
</dbReference>
<dbReference type="SMART" id="SM00220">
    <property type="entry name" value="S_TKc"/>
    <property type="match status" value="1"/>
</dbReference>
<evidence type="ECO:0000256" key="11">
    <source>
        <dbReference type="ARBA" id="ARBA00022989"/>
    </source>
</evidence>
<keyword evidence="9 18" id="KW-0418">Kinase</keyword>
<evidence type="ECO:0000256" key="12">
    <source>
        <dbReference type="ARBA" id="ARBA00023136"/>
    </source>
</evidence>
<keyword evidence="8 18" id="KW-0547">Nucleotide-binding</keyword>
<dbReference type="Pfam" id="PF11883">
    <property type="entry name" value="DUF3403"/>
    <property type="match status" value="1"/>
</dbReference>
<dbReference type="Proteomes" id="UP000515211">
    <property type="component" value="Chromosome 3"/>
</dbReference>
<dbReference type="Pfam" id="PF00954">
    <property type="entry name" value="S_locus_glycop"/>
    <property type="match status" value="1"/>
</dbReference>
<organism evidence="24 25">
    <name type="scientific">Arachis duranensis</name>
    <name type="common">Wild peanut</name>
    <dbReference type="NCBI Taxonomy" id="130453"/>
    <lineage>
        <taxon>Eukaryota</taxon>
        <taxon>Viridiplantae</taxon>
        <taxon>Streptophyta</taxon>
        <taxon>Embryophyta</taxon>
        <taxon>Tracheophyta</taxon>
        <taxon>Spermatophyta</taxon>
        <taxon>Magnoliopsida</taxon>
        <taxon>eudicotyledons</taxon>
        <taxon>Gunneridae</taxon>
        <taxon>Pentapetalae</taxon>
        <taxon>rosids</taxon>
        <taxon>fabids</taxon>
        <taxon>Fabales</taxon>
        <taxon>Fabaceae</taxon>
        <taxon>Papilionoideae</taxon>
        <taxon>50 kb inversion clade</taxon>
        <taxon>dalbergioids sensu lato</taxon>
        <taxon>Dalbergieae</taxon>
        <taxon>Pterocarpus clade</taxon>
        <taxon>Arachis</taxon>
    </lineage>
</organism>
<keyword evidence="7" id="KW-0732">Signal</keyword>
<dbReference type="InterPro" id="IPR001245">
    <property type="entry name" value="Ser-Thr/Tyr_kinase_cat_dom"/>
</dbReference>
<dbReference type="Gene3D" id="1.10.510.10">
    <property type="entry name" value="Transferase(Phosphotransferase) domain 1"/>
    <property type="match status" value="1"/>
</dbReference>
<dbReference type="SUPFAM" id="SSF56112">
    <property type="entry name" value="Protein kinase-like (PK-like)"/>
    <property type="match status" value="1"/>
</dbReference>
<comment type="similarity">
    <text evidence="18">Belongs to the protein kinase superfamily. Ser/Thr protein kinase family.</text>
</comment>
<evidence type="ECO:0000259" key="23">
    <source>
        <dbReference type="PROSITE" id="PS50948"/>
    </source>
</evidence>
<evidence type="ECO:0000256" key="13">
    <source>
        <dbReference type="ARBA" id="ARBA00023157"/>
    </source>
</evidence>
<evidence type="ECO:0000256" key="7">
    <source>
        <dbReference type="ARBA" id="ARBA00022729"/>
    </source>
</evidence>
<keyword evidence="24" id="KW-1185">Reference proteome</keyword>
<evidence type="ECO:0000256" key="9">
    <source>
        <dbReference type="ARBA" id="ARBA00022777"/>
    </source>
</evidence>
<dbReference type="SUPFAM" id="SSF51110">
    <property type="entry name" value="alpha-D-mannose-specific plant lectins"/>
    <property type="match status" value="1"/>
</dbReference>
<dbReference type="FunFam" id="1.10.510.10:FF:000060">
    <property type="entry name" value="G-type lectin S-receptor-like serine/threonine-protein kinase"/>
    <property type="match status" value="1"/>
</dbReference>
<name>A0A9C6THG3_ARADU</name>
<feature type="domain" description="Apple" evidence="23">
    <location>
        <begin position="324"/>
        <end position="411"/>
    </location>
</feature>
<dbReference type="Gene3D" id="2.90.10.10">
    <property type="entry name" value="Bulb-type lectin domain"/>
    <property type="match status" value="1"/>
</dbReference>
<evidence type="ECO:0000256" key="16">
    <source>
        <dbReference type="ARBA" id="ARBA00047899"/>
    </source>
</evidence>
<evidence type="ECO:0000256" key="19">
    <source>
        <dbReference type="PROSITE-ProRule" id="PRU00076"/>
    </source>
</evidence>
<dbReference type="SMART" id="SM00108">
    <property type="entry name" value="B_lectin"/>
    <property type="match status" value="1"/>
</dbReference>
<evidence type="ECO:0000256" key="1">
    <source>
        <dbReference type="ARBA" id="ARBA00004251"/>
    </source>
</evidence>
<gene>
    <name evidence="25" type="primary">LOC107478283</name>
</gene>
<dbReference type="InterPro" id="IPR003609">
    <property type="entry name" value="Pan_app"/>
</dbReference>
<comment type="subcellular location">
    <subcellularLocation>
        <location evidence="1">Cell membrane</location>
        <topology evidence="1">Single-pass type I membrane protein</topology>
    </subcellularLocation>
</comment>
<evidence type="ECO:0000313" key="25">
    <source>
        <dbReference type="RefSeq" id="XP_052114172.1"/>
    </source>
</evidence>
<proteinExistence type="inferred from homology"/>
<evidence type="ECO:0000256" key="15">
    <source>
        <dbReference type="ARBA" id="ARBA00023180"/>
    </source>
</evidence>
<dbReference type="PIRSF" id="PIRSF000641">
    <property type="entry name" value="SRK"/>
    <property type="match status" value="1"/>
</dbReference>
<feature type="domain" description="Bulb-type lectin" evidence="22">
    <location>
        <begin position="3"/>
        <end position="129"/>
    </location>
</feature>
<comment type="caution">
    <text evidence="19">Lacks conserved residue(s) required for the propagation of feature annotation.</text>
</comment>
<dbReference type="PROSITE" id="PS00108">
    <property type="entry name" value="PROTEIN_KINASE_ST"/>
    <property type="match status" value="1"/>
</dbReference>
<dbReference type="GO" id="GO:0005524">
    <property type="term" value="F:ATP binding"/>
    <property type="evidence" value="ECO:0007669"/>
    <property type="project" value="UniProtKB-KW"/>
</dbReference>
<evidence type="ECO:0000259" key="20">
    <source>
        <dbReference type="PROSITE" id="PS50011"/>
    </source>
</evidence>
<keyword evidence="5 18" id="KW-0808">Transferase</keyword>
<accession>A0A9C6THG3</accession>
<dbReference type="PANTHER" id="PTHR27002:SF646">
    <property type="entry name" value="NON-SPECIFIC SERINE_THREONINE PROTEIN KINASE"/>
    <property type="match status" value="1"/>
</dbReference>
<keyword evidence="3 18" id="KW-0723">Serine/threonine-protein kinase</keyword>
<keyword evidence="13" id="KW-1015">Disulfide bond</keyword>
<dbReference type="InterPro" id="IPR008271">
    <property type="entry name" value="Ser/Thr_kinase_AS"/>
</dbReference>
<dbReference type="InterPro" id="IPR000742">
    <property type="entry name" value="EGF"/>
</dbReference>
<evidence type="ECO:0000256" key="8">
    <source>
        <dbReference type="ARBA" id="ARBA00022741"/>
    </source>
</evidence>
<dbReference type="FunFam" id="3.30.200.20:FF:000145">
    <property type="entry name" value="receptor-like serine/threonine-protein kinase SD1-8"/>
    <property type="match status" value="1"/>
</dbReference>
<evidence type="ECO:0000256" key="3">
    <source>
        <dbReference type="ARBA" id="ARBA00022527"/>
    </source>
</evidence>
<evidence type="ECO:0000256" key="18">
    <source>
        <dbReference type="PIRNR" id="PIRNR000641"/>
    </source>
</evidence>
<reference evidence="25" key="2">
    <citation type="submission" date="2025-08" db="UniProtKB">
        <authorList>
            <consortium name="RefSeq"/>
        </authorList>
    </citation>
    <scope>IDENTIFICATION</scope>
    <source>
        <tissue evidence="25">Whole plant</tissue>
    </source>
</reference>
<evidence type="ECO:0000259" key="22">
    <source>
        <dbReference type="PROSITE" id="PS50927"/>
    </source>
</evidence>
<dbReference type="InterPro" id="IPR024171">
    <property type="entry name" value="SRK-like_kinase"/>
</dbReference>
<dbReference type="SMART" id="SM00473">
    <property type="entry name" value="PAN_AP"/>
    <property type="match status" value="1"/>
</dbReference>
<dbReference type="KEGG" id="adu:107478283"/>
<evidence type="ECO:0000256" key="6">
    <source>
        <dbReference type="ARBA" id="ARBA00022692"/>
    </source>
</evidence>
<dbReference type="Gene3D" id="3.30.200.20">
    <property type="entry name" value="Phosphorylase Kinase, domain 1"/>
    <property type="match status" value="1"/>
</dbReference>
<dbReference type="PANTHER" id="PTHR27002">
    <property type="entry name" value="RECEPTOR-LIKE SERINE/THREONINE-PROTEIN KINASE SD1-8"/>
    <property type="match status" value="1"/>
</dbReference>
<keyword evidence="12" id="KW-0472">Membrane</keyword>
<dbReference type="CDD" id="cd00028">
    <property type="entry name" value="B_lectin"/>
    <property type="match status" value="1"/>
</dbReference>
<reference evidence="24" key="1">
    <citation type="journal article" date="2016" name="Nat. Genet.">
        <title>The genome sequences of Arachis duranensis and Arachis ipaensis, the diploid ancestors of cultivated peanut.</title>
        <authorList>
            <person name="Bertioli D.J."/>
            <person name="Cannon S.B."/>
            <person name="Froenicke L."/>
            <person name="Huang G."/>
            <person name="Farmer A.D."/>
            <person name="Cannon E.K."/>
            <person name="Liu X."/>
            <person name="Gao D."/>
            <person name="Clevenger J."/>
            <person name="Dash S."/>
            <person name="Ren L."/>
            <person name="Moretzsohn M.C."/>
            <person name="Shirasawa K."/>
            <person name="Huang W."/>
            <person name="Vidigal B."/>
            <person name="Abernathy B."/>
            <person name="Chu Y."/>
            <person name="Niederhuth C.E."/>
            <person name="Umale P."/>
            <person name="Araujo A.C."/>
            <person name="Kozik A."/>
            <person name="Kim K.D."/>
            <person name="Burow M.D."/>
            <person name="Varshney R.K."/>
            <person name="Wang X."/>
            <person name="Zhang X."/>
            <person name="Barkley N."/>
            <person name="Guimaraes P.M."/>
            <person name="Isobe S."/>
            <person name="Guo B."/>
            <person name="Liao B."/>
            <person name="Stalker H.T."/>
            <person name="Schmitz R.J."/>
            <person name="Scheffler B.E."/>
            <person name="Leal-Bertioli S.C."/>
            <person name="Xun X."/>
            <person name="Jackson S.A."/>
            <person name="Michelmore R."/>
            <person name="Ozias-Akins P."/>
        </authorList>
    </citation>
    <scope>NUCLEOTIDE SEQUENCE [LARGE SCALE GENOMIC DNA]</scope>
    <source>
        <strain evidence="24">cv. V14167</strain>
    </source>
</reference>
<dbReference type="PROSITE" id="PS50026">
    <property type="entry name" value="EGF_3"/>
    <property type="match status" value="1"/>
</dbReference>
<dbReference type="InterPro" id="IPR021820">
    <property type="entry name" value="S-locus_recpt_kinase_C"/>
</dbReference>
<evidence type="ECO:0000256" key="2">
    <source>
        <dbReference type="ARBA" id="ARBA00022475"/>
    </source>
</evidence>
<comment type="catalytic activity">
    <reaction evidence="16 18">
        <text>L-threonyl-[protein] + ATP = O-phospho-L-threonyl-[protein] + ADP + H(+)</text>
        <dbReference type="Rhea" id="RHEA:46608"/>
        <dbReference type="Rhea" id="RHEA-COMP:11060"/>
        <dbReference type="Rhea" id="RHEA-COMP:11605"/>
        <dbReference type="ChEBI" id="CHEBI:15378"/>
        <dbReference type="ChEBI" id="CHEBI:30013"/>
        <dbReference type="ChEBI" id="CHEBI:30616"/>
        <dbReference type="ChEBI" id="CHEBI:61977"/>
        <dbReference type="ChEBI" id="CHEBI:456216"/>
        <dbReference type="EC" id="2.7.11.1"/>
    </reaction>
</comment>
<dbReference type="InterPro" id="IPR011009">
    <property type="entry name" value="Kinase-like_dom_sf"/>
</dbReference>
<evidence type="ECO:0000256" key="5">
    <source>
        <dbReference type="ARBA" id="ARBA00022679"/>
    </source>
</evidence>
<feature type="domain" description="EGF-like" evidence="21">
    <location>
        <begin position="269"/>
        <end position="305"/>
    </location>
</feature>
<evidence type="ECO:0000256" key="4">
    <source>
        <dbReference type="ARBA" id="ARBA00022536"/>
    </source>
</evidence>
<dbReference type="GO" id="GO:0004674">
    <property type="term" value="F:protein serine/threonine kinase activity"/>
    <property type="evidence" value="ECO:0007669"/>
    <property type="project" value="UniProtKB-KW"/>
</dbReference>
<keyword evidence="2" id="KW-1003">Cell membrane</keyword>
<evidence type="ECO:0000256" key="10">
    <source>
        <dbReference type="ARBA" id="ARBA00022840"/>
    </source>
</evidence>
<keyword evidence="10 18" id="KW-0067">ATP-binding</keyword>
<dbReference type="CDD" id="cd01098">
    <property type="entry name" value="PAN_AP_plant"/>
    <property type="match status" value="1"/>
</dbReference>